<dbReference type="EMBL" id="JACRIW010000060">
    <property type="protein sequence ID" value="MBI5169651.1"/>
    <property type="molecule type" value="Genomic_DNA"/>
</dbReference>
<keyword evidence="1" id="KW-0812">Transmembrane</keyword>
<accession>A0A933SBV4</accession>
<keyword evidence="1" id="KW-0472">Membrane</keyword>
<evidence type="ECO:0000313" key="3">
    <source>
        <dbReference type="Proteomes" id="UP000696931"/>
    </source>
</evidence>
<organism evidence="2 3">
    <name type="scientific">Eiseniibacteriota bacterium</name>
    <dbReference type="NCBI Taxonomy" id="2212470"/>
    <lineage>
        <taxon>Bacteria</taxon>
        <taxon>Candidatus Eiseniibacteriota</taxon>
    </lineage>
</organism>
<dbReference type="Pfam" id="PF13646">
    <property type="entry name" value="HEAT_2"/>
    <property type="match status" value="1"/>
</dbReference>
<dbReference type="SMART" id="SM00567">
    <property type="entry name" value="EZ_HEAT"/>
    <property type="match status" value="4"/>
</dbReference>
<protein>
    <submittedName>
        <fullName evidence="2">HEAT repeat domain-containing protein</fullName>
    </submittedName>
</protein>
<feature type="transmembrane region" description="Helical" evidence="1">
    <location>
        <begin position="12"/>
        <end position="30"/>
    </location>
</feature>
<dbReference type="Proteomes" id="UP000696931">
    <property type="component" value="Unassembled WGS sequence"/>
</dbReference>
<dbReference type="InterPro" id="IPR004155">
    <property type="entry name" value="PBS_lyase_HEAT"/>
</dbReference>
<dbReference type="InterPro" id="IPR011989">
    <property type="entry name" value="ARM-like"/>
</dbReference>
<dbReference type="PANTHER" id="PTHR12697:SF5">
    <property type="entry name" value="DEOXYHYPUSINE HYDROXYLASE"/>
    <property type="match status" value="1"/>
</dbReference>
<dbReference type="InterPro" id="IPR016024">
    <property type="entry name" value="ARM-type_fold"/>
</dbReference>
<sequence length="355" mass="38736">MSTSPIGQQFAPLLGIATLAGAVLLGFLLARATKRDERSRLRHRSSDLFRLLSGSLAGNVPGAALRRAARDAESENFWEAIEAIAATLRPRERRELARSLERSRHVLAECRSLRDDDPLRRELAARRLALIPVTRARRVLRRALVHGPEAVRLAAARALAVQRDLASLGWLLVHADTLSTRPVPALSGLLRSFGPRGRALLVTALERGIVDPRFERAALDALGLSRCRSARPGVEARLRSDALELRVAAARALGRIGMGESIPALMLALTDPAWPVRAQAAHALGRLHAAPAVEALAERVSDRSWWVRHHAAYALAVIGSEGRDALCELVVRSNDGFAREMAREALDRAVQRRSA</sequence>
<gene>
    <name evidence="2" type="ORF">HZA61_09200</name>
</gene>
<dbReference type="AlphaFoldDB" id="A0A933SBV4"/>
<dbReference type="GO" id="GO:0016491">
    <property type="term" value="F:oxidoreductase activity"/>
    <property type="evidence" value="ECO:0007669"/>
    <property type="project" value="TreeGrafter"/>
</dbReference>
<evidence type="ECO:0000313" key="2">
    <source>
        <dbReference type="EMBL" id="MBI5169651.1"/>
    </source>
</evidence>
<proteinExistence type="predicted"/>
<dbReference type="PANTHER" id="PTHR12697">
    <property type="entry name" value="PBS LYASE HEAT-LIKE PROTEIN"/>
    <property type="match status" value="1"/>
</dbReference>
<keyword evidence="1" id="KW-1133">Transmembrane helix</keyword>
<comment type="caution">
    <text evidence="2">The sequence shown here is derived from an EMBL/GenBank/DDBJ whole genome shotgun (WGS) entry which is preliminary data.</text>
</comment>
<name>A0A933SBV4_UNCEI</name>
<dbReference type="SUPFAM" id="SSF48371">
    <property type="entry name" value="ARM repeat"/>
    <property type="match status" value="1"/>
</dbReference>
<dbReference type="Gene3D" id="1.25.10.10">
    <property type="entry name" value="Leucine-rich Repeat Variant"/>
    <property type="match status" value="1"/>
</dbReference>
<reference evidence="2" key="1">
    <citation type="submission" date="2020-07" db="EMBL/GenBank/DDBJ databases">
        <title>Huge and variable diversity of episymbiotic CPR bacteria and DPANN archaea in groundwater ecosystems.</title>
        <authorList>
            <person name="He C.Y."/>
            <person name="Keren R."/>
            <person name="Whittaker M."/>
            <person name="Farag I.F."/>
            <person name="Doudna J."/>
            <person name="Cate J.H.D."/>
            <person name="Banfield J.F."/>
        </authorList>
    </citation>
    <scope>NUCLEOTIDE SEQUENCE</scope>
    <source>
        <strain evidence="2">NC_groundwater_1813_Pr3_B-0.1um_71_17</strain>
    </source>
</reference>
<evidence type="ECO:0000256" key="1">
    <source>
        <dbReference type="SAM" id="Phobius"/>
    </source>
</evidence>